<dbReference type="RefSeq" id="XP_003684241.1">
    <property type="nucleotide sequence ID" value="XM_003684193.1"/>
</dbReference>
<dbReference type="eggNOG" id="ENOG502S1BA">
    <property type="taxonomic scope" value="Eukaryota"/>
</dbReference>
<keyword evidence="3" id="KW-1185">Reference proteome</keyword>
<dbReference type="SUPFAM" id="SSF64268">
    <property type="entry name" value="PX domain"/>
    <property type="match status" value="1"/>
</dbReference>
<dbReference type="OMA" id="THKEYTS"/>
<accession>G8BP76</accession>
<evidence type="ECO:0000313" key="3">
    <source>
        <dbReference type="Proteomes" id="UP000005666"/>
    </source>
</evidence>
<sequence length="311" mass="35760">MISIEENGFCLVRSISSIGTGLVPMDYLDENVELSKSLGLPPIFTKNKPLVSITPPTSPMTIISKNFSIASISRSKTISQSNLKGGSTVDKIDEDNRDHVNTFLSAIEYCKLTHIESKENRLLYHLAVRSSSTHKEYTSERYYESFYRLHSMIAELAPPSLKIPRLPIPHCCTNNMKPDSYLDSNRMTTLNNYLTELVNVIVNCTSPILRQLLFVWLTKDTVELLDYRLMMIKVRYNNQYFAINCKDNEIAVLKELKEVIKKRIPGIPEEETYKIKANLDGWYIVELSNDDIYQQAFIKGWQVKFLDLEIE</sequence>
<reference evidence="2 3" key="1">
    <citation type="journal article" date="2011" name="Proc. Natl. Acad. Sci. U.S.A.">
        <title>Evolutionary erosion of yeast sex chromosomes by mating-type switching accidents.</title>
        <authorList>
            <person name="Gordon J.L."/>
            <person name="Armisen D."/>
            <person name="Proux-Wera E."/>
            <person name="Oheigeartaigh S.S."/>
            <person name="Byrne K.P."/>
            <person name="Wolfe K.H."/>
        </authorList>
    </citation>
    <scope>NUCLEOTIDE SEQUENCE [LARGE SCALE GENOMIC DNA]</scope>
    <source>
        <strain evidence="3">ATCC 24235 / CBS 4417 / NBRC 1672 / NRRL Y-8282 / UCD 70-5</strain>
    </source>
</reference>
<name>G8BP76_TETPH</name>
<organism evidence="2 3">
    <name type="scientific">Tetrapisispora phaffii (strain ATCC 24235 / CBS 4417 / NBRC 1672 / NRRL Y-8282 / UCD 70-5)</name>
    <name type="common">Yeast</name>
    <name type="synonym">Fabospora phaffii</name>
    <dbReference type="NCBI Taxonomy" id="1071381"/>
    <lineage>
        <taxon>Eukaryota</taxon>
        <taxon>Fungi</taxon>
        <taxon>Dikarya</taxon>
        <taxon>Ascomycota</taxon>
        <taxon>Saccharomycotina</taxon>
        <taxon>Saccharomycetes</taxon>
        <taxon>Saccharomycetales</taxon>
        <taxon>Saccharomycetaceae</taxon>
        <taxon>Tetrapisispora</taxon>
    </lineage>
</organism>
<protein>
    <recommendedName>
        <fullName evidence="1">PX domain-containing protein</fullName>
    </recommendedName>
</protein>
<dbReference type="InterPro" id="IPR036871">
    <property type="entry name" value="PX_dom_sf"/>
</dbReference>
<dbReference type="OrthoDB" id="4064232at2759"/>
<evidence type="ECO:0000313" key="2">
    <source>
        <dbReference type="EMBL" id="CCE61807.1"/>
    </source>
</evidence>
<dbReference type="GO" id="GO:0035091">
    <property type="term" value="F:phosphatidylinositol binding"/>
    <property type="evidence" value="ECO:0007669"/>
    <property type="project" value="InterPro"/>
</dbReference>
<feature type="domain" description="PX" evidence="1">
    <location>
        <begin position="102"/>
        <end position="224"/>
    </location>
</feature>
<dbReference type="KEGG" id="tpf:TPHA_0B01340"/>
<dbReference type="Pfam" id="PF00787">
    <property type="entry name" value="PX"/>
    <property type="match status" value="1"/>
</dbReference>
<dbReference type="InterPro" id="IPR001683">
    <property type="entry name" value="PX_dom"/>
</dbReference>
<dbReference type="Gene3D" id="3.30.1520.10">
    <property type="entry name" value="Phox-like domain"/>
    <property type="match status" value="1"/>
</dbReference>
<gene>
    <name evidence="2" type="primary">TPHA0B01340</name>
    <name evidence="2" type="ordered locus">TPHA_0B01340</name>
</gene>
<dbReference type="AlphaFoldDB" id="G8BP76"/>
<evidence type="ECO:0000259" key="1">
    <source>
        <dbReference type="PROSITE" id="PS50195"/>
    </source>
</evidence>
<dbReference type="EMBL" id="HE612857">
    <property type="protein sequence ID" value="CCE61807.1"/>
    <property type="molecule type" value="Genomic_DNA"/>
</dbReference>
<dbReference type="Proteomes" id="UP000005666">
    <property type="component" value="Chromosome 2"/>
</dbReference>
<dbReference type="HOGENOM" id="CLU_060177_0_0_1"/>
<proteinExistence type="predicted"/>
<dbReference type="PROSITE" id="PS50195">
    <property type="entry name" value="PX"/>
    <property type="match status" value="1"/>
</dbReference>
<dbReference type="GeneID" id="11534818"/>